<accession>A0A6L9Y1Q4</accession>
<evidence type="ECO:0008006" key="3">
    <source>
        <dbReference type="Google" id="ProtNLM"/>
    </source>
</evidence>
<name>A0A6L9Y1Q4_9MICO</name>
<sequence length="154" mass="16245">MPTACKALIPLSAILDDAGETVDPTAFAPGLTPPSFADTSNGALRCLWAGYDVYDPATAAIEISIVPRVSRAVFDAYRAGIGWPETVSSVAPDAYTYCTTAGHVCGFHELTPDYAIVGFAWNLHTKPPEGVRASAQDLLRRVNSVVATLPAPKP</sequence>
<proteinExistence type="predicted"/>
<dbReference type="AlphaFoldDB" id="A0A6L9Y1Q4"/>
<evidence type="ECO:0000313" key="2">
    <source>
        <dbReference type="Proteomes" id="UP000474967"/>
    </source>
</evidence>
<gene>
    <name evidence="1" type="ORF">G3T36_15815</name>
</gene>
<keyword evidence="2" id="KW-1185">Reference proteome</keyword>
<dbReference type="Proteomes" id="UP000474967">
    <property type="component" value="Unassembled WGS sequence"/>
</dbReference>
<organism evidence="1 2">
    <name type="scientific">Leifsonia tongyongensis</name>
    <dbReference type="NCBI Taxonomy" id="1268043"/>
    <lineage>
        <taxon>Bacteria</taxon>
        <taxon>Bacillati</taxon>
        <taxon>Actinomycetota</taxon>
        <taxon>Actinomycetes</taxon>
        <taxon>Micrococcales</taxon>
        <taxon>Microbacteriaceae</taxon>
        <taxon>Leifsonia</taxon>
    </lineage>
</organism>
<dbReference type="EMBL" id="JAAGWY010000004">
    <property type="protein sequence ID" value="NEN07327.1"/>
    <property type="molecule type" value="Genomic_DNA"/>
</dbReference>
<comment type="caution">
    <text evidence="1">The sequence shown here is derived from an EMBL/GenBank/DDBJ whole genome shotgun (WGS) entry which is preliminary data.</text>
</comment>
<evidence type="ECO:0000313" key="1">
    <source>
        <dbReference type="EMBL" id="NEN07327.1"/>
    </source>
</evidence>
<dbReference type="RefSeq" id="WP_163290797.1">
    <property type="nucleotide sequence ID" value="NZ_JAAGWY010000004.1"/>
</dbReference>
<reference evidence="1 2" key="1">
    <citation type="journal article" date="2014" name="J. Microbiol.">
        <title>Diaminobutyricibacter tongyongensis gen. nov., sp. nov. and Homoserinibacter gongjuensis gen. nov., sp. nov. belong to the family Microbacteriaceae.</title>
        <authorList>
            <person name="Kim S.J."/>
            <person name="Ahn J.H."/>
            <person name="Weon H.Y."/>
            <person name="Hamada M."/>
            <person name="Suzuki K."/>
            <person name="Kwon S.W."/>
        </authorList>
    </citation>
    <scope>NUCLEOTIDE SEQUENCE [LARGE SCALE GENOMIC DNA]</scope>
    <source>
        <strain evidence="1 2">NBRC 108724</strain>
    </source>
</reference>
<protein>
    <recommendedName>
        <fullName evidence="3">DUF3558 domain-containing protein</fullName>
    </recommendedName>
</protein>